<feature type="domain" description="SAP" evidence="1">
    <location>
        <begin position="25"/>
        <end position="59"/>
    </location>
</feature>
<evidence type="ECO:0000313" key="3">
    <source>
        <dbReference type="Proteomes" id="UP000054560"/>
    </source>
</evidence>
<dbReference type="Gene3D" id="1.10.720.30">
    <property type="entry name" value="SAP domain"/>
    <property type="match status" value="1"/>
</dbReference>
<dbReference type="PROSITE" id="PS50800">
    <property type="entry name" value="SAP"/>
    <property type="match status" value="1"/>
</dbReference>
<dbReference type="Proteomes" id="UP000054560">
    <property type="component" value="Unassembled WGS sequence"/>
</dbReference>
<dbReference type="InterPro" id="IPR036361">
    <property type="entry name" value="SAP_dom_sf"/>
</dbReference>
<name>A0A0L0F1A9_9EUKA</name>
<gene>
    <name evidence="2" type="ORF">SARC_17090</name>
</gene>
<evidence type="ECO:0000259" key="1">
    <source>
        <dbReference type="PROSITE" id="PS50800"/>
    </source>
</evidence>
<proteinExistence type="predicted"/>
<dbReference type="GeneID" id="25917594"/>
<dbReference type="Pfam" id="PF02037">
    <property type="entry name" value="SAP"/>
    <property type="match status" value="1"/>
</dbReference>
<dbReference type="AlphaFoldDB" id="A0A0L0F1A9"/>
<dbReference type="SMART" id="SM00513">
    <property type="entry name" value="SAP"/>
    <property type="match status" value="1"/>
</dbReference>
<sequence length="62" mass="7152">MRVHVPFPSSCAQSDPVALTVEKAYTAMRVTDLRRLCLQRRLTVNGRKSALVHRLRHHDDNQ</sequence>
<accession>A0A0L0F1A9</accession>
<keyword evidence="3" id="KW-1185">Reference proteome</keyword>
<evidence type="ECO:0000313" key="2">
    <source>
        <dbReference type="EMBL" id="KNC70384.1"/>
    </source>
</evidence>
<dbReference type="RefSeq" id="XP_014144286.1">
    <property type="nucleotide sequence ID" value="XM_014288811.1"/>
</dbReference>
<reference evidence="2 3" key="1">
    <citation type="submission" date="2011-02" db="EMBL/GenBank/DDBJ databases">
        <title>The Genome Sequence of Sphaeroforma arctica JP610.</title>
        <authorList>
            <consortium name="The Broad Institute Genome Sequencing Platform"/>
            <person name="Russ C."/>
            <person name="Cuomo C."/>
            <person name="Young S.K."/>
            <person name="Zeng Q."/>
            <person name="Gargeya S."/>
            <person name="Alvarado L."/>
            <person name="Berlin A."/>
            <person name="Chapman S.B."/>
            <person name="Chen Z."/>
            <person name="Freedman E."/>
            <person name="Gellesch M."/>
            <person name="Goldberg J."/>
            <person name="Griggs A."/>
            <person name="Gujja S."/>
            <person name="Heilman E."/>
            <person name="Heiman D."/>
            <person name="Howarth C."/>
            <person name="Mehta T."/>
            <person name="Neiman D."/>
            <person name="Pearson M."/>
            <person name="Roberts A."/>
            <person name="Saif S."/>
            <person name="Shea T."/>
            <person name="Shenoy N."/>
            <person name="Sisk P."/>
            <person name="Stolte C."/>
            <person name="Sykes S."/>
            <person name="White J."/>
            <person name="Yandava C."/>
            <person name="Burger G."/>
            <person name="Gray M.W."/>
            <person name="Holland P.W.H."/>
            <person name="King N."/>
            <person name="Lang F.B.F."/>
            <person name="Roger A.J."/>
            <person name="Ruiz-Trillo I."/>
            <person name="Haas B."/>
            <person name="Nusbaum C."/>
            <person name="Birren B."/>
        </authorList>
    </citation>
    <scope>NUCLEOTIDE SEQUENCE [LARGE SCALE GENOMIC DNA]</scope>
    <source>
        <strain evidence="2 3">JP610</strain>
    </source>
</reference>
<feature type="non-terminal residue" evidence="2">
    <location>
        <position position="62"/>
    </location>
</feature>
<dbReference type="SUPFAM" id="SSF68906">
    <property type="entry name" value="SAP domain"/>
    <property type="match status" value="1"/>
</dbReference>
<dbReference type="InterPro" id="IPR003034">
    <property type="entry name" value="SAP_dom"/>
</dbReference>
<dbReference type="EMBL" id="KQ251320">
    <property type="protein sequence ID" value="KNC70384.1"/>
    <property type="molecule type" value="Genomic_DNA"/>
</dbReference>
<organism evidence="2 3">
    <name type="scientific">Sphaeroforma arctica JP610</name>
    <dbReference type="NCBI Taxonomy" id="667725"/>
    <lineage>
        <taxon>Eukaryota</taxon>
        <taxon>Ichthyosporea</taxon>
        <taxon>Ichthyophonida</taxon>
        <taxon>Sphaeroforma</taxon>
    </lineage>
</organism>
<protein>
    <recommendedName>
        <fullName evidence="1">SAP domain-containing protein</fullName>
    </recommendedName>
</protein>